<evidence type="ECO:0000313" key="2">
    <source>
        <dbReference type="Proteomes" id="UP000283509"/>
    </source>
</evidence>
<comment type="caution">
    <text evidence="1">The sequence shown here is derived from an EMBL/GenBank/DDBJ whole genome shotgun (WGS) entry which is preliminary data.</text>
</comment>
<gene>
    <name evidence="1" type="ORF">C7M84_005290</name>
</gene>
<protein>
    <submittedName>
        <fullName evidence="1">Uncharacterized protein</fullName>
    </submittedName>
</protein>
<organism evidence="1 2">
    <name type="scientific">Penaeus vannamei</name>
    <name type="common">Whiteleg shrimp</name>
    <name type="synonym">Litopenaeus vannamei</name>
    <dbReference type="NCBI Taxonomy" id="6689"/>
    <lineage>
        <taxon>Eukaryota</taxon>
        <taxon>Metazoa</taxon>
        <taxon>Ecdysozoa</taxon>
        <taxon>Arthropoda</taxon>
        <taxon>Crustacea</taxon>
        <taxon>Multicrustacea</taxon>
        <taxon>Malacostraca</taxon>
        <taxon>Eumalacostraca</taxon>
        <taxon>Eucarida</taxon>
        <taxon>Decapoda</taxon>
        <taxon>Dendrobranchiata</taxon>
        <taxon>Penaeoidea</taxon>
        <taxon>Penaeidae</taxon>
        <taxon>Penaeus</taxon>
    </lineage>
</organism>
<dbReference type="Proteomes" id="UP000283509">
    <property type="component" value="Unassembled WGS sequence"/>
</dbReference>
<evidence type="ECO:0000313" key="1">
    <source>
        <dbReference type="EMBL" id="ROT76139.1"/>
    </source>
</evidence>
<accession>A0A3R7PSY5</accession>
<reference evidence="1 2" key="1">
    <citation type="submission" date="2018-04" db="EMBL/GenBank/DDBJ databases">
        <authorList>
            <person name="Zhang X."/>
            <person name="Yuan J."/>
            <person name="Li F."/>
            <person name="Xiang J."/>
        </authorList>
    </citation>
    <scope>NUCLEOTIDE SEQUENCE [LARGE SCALE GENOMIC DNA]</scope>
    <source>
        <tissue evidence="1">Muscle</tissue>
    </source>
</reference>
<proteinExistence type="predicted"/>
<sequence>MGAASCSTSCLAHSSSPLFLNSQDDADVLHRLLKDCVKARRMSSMWVPARRYVQHKRIHRPRAETLVTSSGHVEYDWMSAHYNRTSDDIVLLPFPKEINERKGIICPLGIRQSPIRCDIDWHWHLRLTCKLALAQLSSLALENIPRRHSNRVPPVTSRFSTHPAHSILDIASPAARNHSSASATGCKRGARATCVYITLSLTAAVWVSVAGPRTKRNHTLSYGLPGNQVHYPR</sequence>
<name>A0A3R7PSY5_PENVA</name>
<reference evidence="1 2" key="2">
    <citation type="submission" date="2019-01" db="EMBL/GenBank/DDBJ databases">
        <title>The decoding of complex shrimp genome reveals the adaptation for benthos swimmer, frequently molting mechanism and breeding impact on genome.</title>
        <authorList>
            <person name="Sun Y."/>
            <person name="Gao Y."/>
            <person name="Yu Y."/>
        </authorList>
    </citation>
    <scope>NUCLEOTIDE SEQUENCE [LARGE SCALE GENOMIC DNA]</scope>
    <source>
        <tissue evidence="1">Muscle</tissue>
    </source>
</reference>
<keyword evidence="2" id="KW-1185">Reference proteome</keyword>
<dbReference type="EMBL" id="QCYY01001690">
    <property type="protein sequence ID" value="ROT76139.1"/>
    <property type="molecule type" value="Genomic_DNA"/>
</dbReference>
<dbReference type="AlphaFoldDB" id="A0A3R7PSY5"/>